<proteinExistence type="inferred from homology"/>
<dbReference type="Pfam" id="PF07745">
    <property type="entry name" value="Glyco_hydro_53"/>
    <property type="match status" value="1"/>
</dbReference>
<evidence type="ECO:0000313" key="7">
    <source>
        <dbReference type="EMBL" id="AUF83445.1"/>
    </source>
</evidence>
<evidence type="ECO:0000256" key="1">
    <source>
        <dbReference type="ARBA" id="ARBA00001695"/>
    </source>
</evidence>
<dbReference type="SUPFAM" id="SSF51445">
    <property type="entry name" value="(Trans)glycosidases"/>
    <property type="match status" value="1"/>
</dbReference>
<keyword evidence="4 6" id="KW-0378">Hydrolase</keyword>
<comment type="catalytic activity">
    <reaction evidence="1 6">
        <text>The enzyme specifically hydrolyzes (1-&gt;4)-beta-D-galactosidic linkages in type I arabinogalactans.</text>
        <dbReference type="EC" id="3.2.1.89"/>
    </reaction>
</comment>
<dbReference type="KEGG" id="msyr:CXP39_01335"/>
<gene>
    <name evidence="7" type="ORF">CXP39_01335</name>
</gene>
<keyword evidence="6" id="KW-0732">Signal</keyword>
<evidence type="ECO:0000256" key="4">
    <source>
        <dbReference type="ARBA" id="ARBA00022801"/>
    </source>
</evidence>
<dbReference type="AlphaFoldDB" id="A0A2K9C8U9"/>
<dbReference type="PROSITE" id="PS51257">
    <property type="entry name" value="PROKAR_LIPOPROTEIN"/>
    <property type="match status" value="1"/>
</dbReference>
<dbReference type="PANTHER" id="PTHR34983">
    <property type="entry name" value="ARABINOGALACTAN ENDO-BETA-1,4-GALACTANASE A"/>
    <property type="match status" value="1"/>
</dbReference>
<keyword evidence="8" id="KW-1185">Reference proteome</keyword>
<accession>A0A2K9C8U9</accession>
<dbReference type="GO" id="GO:0045490">
    <property type="term" value="P:pectin catabolic process"/>
    <property type="evidence" value="ECO:0007669"/>
    <property type="project" value="TreeGrafter"/>
</dbReference>
<keyword evidence="5 6" id="KW-0326">Glycosidase</keyword>
<evidence type="ECO:0000256" key="5">
    <source>
        <dbReference type="ARBA" id="ARBA00023295"/>
    </source>
</evidence>
<protein>
    <recommendedName>
        <fullName evidence="3 6">Arabinogalactan endo-beta-1,4-galactanase</fullName>
        <ecNumber evidence="3 6">3.2.1.89</ecNumber>
    </recommendedName>
</protein>
<dbReference type="EC" id="3.2.1.89" evidence="3 6"/>
<evidence type="ECO:0000256" key="2">
    <source>
        <dbReference type="ARBA" id="ARBA00010687"/>
    </source>
</evidence>
<dbReference type="OrthoDB" id="9768786at2"/>
<comment type="similarity">
    <text evidence="2 6">Belongs to the glycosyl hydrolase 53 family.</text>
</comment>
<dbReference type="EMBL" id="CP025257">
    <property type="protein sequence ID" value="AUF83445.1"/>
    <property type="molecule type" value="Genomic_DNA"/>
</dbReference>
<feature type="chain" id="PRO_5014493836" description="Arabinogalactan endo-beta-1,4-galactanase" evidence="6">
    <location>
        <begin position="25"/>
        <end position="721"/>
    </location>
</feature>
<sequence>MKNIKLKPLMISIFILLTSFLATFASSCTPSSLREDFPANGKIITNEKFIKGVDVSSYAEIIEQSTLDNGEVKSYSNLTDDEQKIYYNFAGEKENLFKILADNGANSIRLRVWNDPYENGQTYGGGHNDIDTNIWIANQAKKNGINDVLLNFHYSDFWADPSRQWLPKKWVDITNEKELENGIYQYTLDSLIKFEKETGIIPSKVQIGNEITNGSFWNWKRSNTQYKNYQYTSRLLKKGLEAVEDFALSKKAKISKSIHIDGSITLKRWKQLLHIYLIEGDLINLVDGIAITHHPDWNGNSKTLYDVMSLIKREYNLPSFVSETAAVSTFDETNLAGDITTSQHNPNSYYNIPDAATQMILINSMMEASSQALPDNETGIYWWEPAWILSNNSGWATRKGIIYSEPLDEQKQKDFKTGNSWWNSGIFTNQAKPLPVLKVIKNYERINQSKDNLNWHQITNKSIFKNFNKDPVLEFSKIAGFKNKLDINDWIDDHNLLIYDYSTEADIYKAFLKLNPRILEKHITYENIVWDQNKEAGKLKIKNAKTNTVYKPFELSIDFKILDYEENTYRITEPIEIGRNDTNWLSKIVEAVPNKKETIKQGETEIDSFIYESIRPEFYKNEYYSWAGKSNNALVFYDDKNGENRFLDTKILKNNNTKIFKNKKVDYSYLAKNSQAWQNVLSIGEYEISLVFTKRIEFENFGLENWKELGGFAIKAKVKVI</sequence>
<dbReference type="InterPro" id="IPR017853">
    <property type="entry name" value="GH"/>
</dbReference>
<evidence type="ECO:0000313" key="8">
    <source>
        <dbReference type="Proteomes" id="UP000233419"/>
    </source>
</evidence>
<dbReference type="Gene3D" id="3.20.20.80">
    <property type="entry name" value="Glycosidases"/>
    <property type="match status" value="1"/>
</dbReference>
<dbReference type="GO" id="GO:0031218">
    <property type="term" value="F:arabinogalactan endo-1,4-beta-galactosidase activity"/>
    <property type="evidence" value="ECO:0007669"/>
    <property type="project" value="UniProtKB-EC"/>
</dbReference>
<reference evidence="7 8" key="1">
    <citation type="submission" date="2017-12" db="EMBL/GenBank/DDBJ databases">
        <title>Mesoplasma syrphidae YJS, Complete Genome.</title>
        <authorList>
            <person name="Knight T.F."/>
            <person name="Citino T."/>
            <person name="Rubinstein R."/>
            <person name="Neuschaefer Z."/>
        </authorList>
    </citation>
    <scope>NUCLEOTIDE SEQUENCE [LARGE SCALE GENOMIC DNA]</scope>
    <source>
        <strain evidence="7 8">YJS</strain>
    </source>
</reference>
<evidence type="ECO:0000256" key="6">
    <source>
        <dbReference type="RuleBase" id="RU361192"/>
    </source>
</evidence>
<evidence type="ECO:0000256" key="3">
    <source>
        <dbReference type="ARBA" id="ARBA00012556"/>
    </source>
</evidence>
<dbReference type="GO" id="GO:0015926">
    <property type="term" value="F:glucosidase activity"/>
    <property type="evidence" value="ECO:0007669"/>
    <property type="project" value="InterPro"/>
</dbReference>
<dbReference type="RefSeq" id="WP_027048636.1">
    <property type="nucleotide sequence ID" value="NZ_CP025257.1"/>
</dbReference>
<name>A0A2K9C8U9_9MOLU</name>
<dbReference type="PANTHER" id="PTHR34983:SF1">
    <property type="entry name" value="ARABINOGALACTAN ENDO-BETA-1,4-GALACTANASE A"/>
    <property type="match status" value="1"/>
</dbReference>
<dbReference type="Proteomes" id="UP000233419">
    <property type="component" value="Chromosome"/>
</dbReference>
<dbReference type="InterPro" id="IPR011683">
    <property type="entry name" value="Glyco_hydro_53"/>
</dbReference>
<feature type="signal peptide" evidence="6">
    <location>
        <begin position="1"/>
        <end position="24"/>
    </location>
</feature>
<organism evidence="7 8">
    <name type="scientific">Mesoplasma syrphidae</name>
    <dbReference type="NCBI Taxonomy" id="225999"/>
    <lineage>
        <taxon>Bacteria</taxon>
        <taxon>Bacillati</taxon>
        <taxon>Mycoplasmatota</taxon>
        <taxon>Mollicutes</taxon>
        <taxon>Entomoplasmatales</taxon>
        <taxon>Entomoplasmataceae</taxon>
        <taxon>Mesoplasma</taxon>
    </lineage>
</organism>